<dbReference type="InterPro" id="IPR027417">
    <property type="entry name" value="P-loop_NTPase"/>
</dbReference>
<evidence type="ECO:0000256" key="1">
    <source>
        <dbReference type="SAM" id="MobiDB-lite"/>
    </source>
</evidence>
<dbReference type="RefSeq" id="WP_188830910.1">
    <property type="nucleotide sequence ID" value="NZ_BMMW01000005.1"/>
</dbReference>
<dbReference type="AlphaFoldDB" id="A0A917VEL9"/>
<gene>
    <name evidence="2" type="ORF">GCM10011591_43670</name>
</gene>
<keyword evidence="3" id="KW-1185">Reference proteome</keyword>
<comment type="caution">
    <text evidence="2">The sequence shown here is derived from an EMBL/GenBank/DDBJ whole genome shotgun (WGS) entry which is preliminary data.</text>
</comment>
<name>A0A917VEL9_9NOCA</name>
<dbReference type="EMBL" id="BMMW01000005">
    <property type="protein sequence ID" value="GGK66785.1"/>
    <property type="molecule type" value="Genomic_DNA"/>
</dbReference>
<feature type="region of interest" description="Disordered" evidence="1">
    <location>
        <begin position="147"/>
        <end position="167"/>
    </location>
</feature>
<organism evidence="2 3">
    <name type="scientific">Nocardia camponoti</name>
    <dbReference type="NCBI Taxonomy" id="1616106"/>
    <lineage>
        <taxon>Bacteria</taxon>
        <taxon>Bacillati</taxon>
        <taxon>Actinomycetota</taxon>
        <taxon>Actinomycetes</taxon>
        <taxon>Mycobacteriales</taxon>
        <taxon>Nocardiaceae</taxon>
        <taxon>Nocardia</taxon>
    </lineage>
</organism>
<reference evidence="2" key="2">
    <citation type="submission" date="2020-09" db="EMBL/GenBank/DDBJ databases">
        <authorList>
            <person name="Sun Q."/>
            <person name="Zhou Y."/>
        </authorList>
    </citation>
    <scope>NUCLEOTIDE SEQUENCE</scope>
    <source>
        <strain evidence="2">CGMCC 4.7278</strain>
    </source>
</reference>
<proteinExistence type="predicted"/>
<dbReference type="Proteomes" id="UP000612956">
    <property type="component" value="Unassembled WGS sequence"/>
</dbReference>
<evidence type="ECO:0000313" key="2">
    <source>
        <dbReference type="EMBL" id="GGK66785.1"/>
    </source>
</evidence>
<sequence>MTNGGVDLSKTDSLALRERAIPLPGRDQGYRRVLLLGTTGAGKTTVVRQLLGTNPRTEKFPSTSTAKTTVADMEVIISDGPEFQAVVTFAAQDVIEGHLQENVVEAALAAFAGKDDAVVGRKLLDHVNQRFRFSYALGRIQAASADDLIDDDEDDDDDDDLDPDDFGDIDEAETARVLKSAIQSVRLLAEEYAIECGLDRPADEVTKYVERNADSDLPGRSRFVDIVDKLMAELMHRFDVLDIGELRSDADGWPITWTLTSTDRAEFLTTVTRFTGNNAKLFGRLLTPLVSAVRVSGPFVAKWAATQPRLVLIDGEGLGHAKSQASPLSTRISRQLDVVDAVLLVDNAQQPMQAAAAAALKSVAITGHSAKLHFLFTHFDQVKGDNLDTFSEREEHVRQSLHNVLSQLRAEGRHQNPALESAERVLQKRLEHAAFFVGGMHKQLKANNAGKRTIDELNNLLALIADPEIADRAGESRPVYRKEVLFQGITAAINEFRNKWQAVLKLRTDASILPEHGSRIRALTRRVANRWNDYEYDSLKPVAELRESLNEEIWNVVQEPDRWLGPRPSDEERQALIDTFLIPVTAGLTELVNQRIVEQPHAEWVEAYALSGNGSVARRATHLDARILDRGAPRPVAGQSIAGNALLAAVAEIVEKAAAEAGVVFE</sequence>
<dbReference type="SUPFAM" id="SSF52540">
    <property type="entry name" value="P-loop containing nucleoside triphosphate hydrolases"/>
    <property type="match status" value="1"/>
</dbReference>
<protein>
    <submittedName>
        <fullName evidence="2">Uncharacterized protein</fullName>
    </submittedName>
</protein>
<evidence type="ECO:0000313" key="3">
    <source>
        <dbReference type="Proteomes" id="UP000612956"/>
    </source>
</evidence>
<reference evidence="2" key="1">
    <citation type="journal article" date="2014" name="Int. J. Syst. Evol. Microbiol.">
        <title>Complete genome sequence of Corynebacterium casei LMG S-19264T (=DSM 44701T), isolated from a smear-ripened cheese.</title>
        <authorList>
            <consortium name="US DOE Joint Genome Institute (JGI-PGF)"/>
            <person name="Walter F."/>
            <person name="Albersmeier A."/>
            <person name="Kalinowski J."/>
            <person name="Ruckert C."/>
        </authorList>
    </citation>
    <scope>NUCLEOTIDE SEQUENCE</scope>
    <source>
        <strain evidence="2">CGMCC 4.7278</strain>
    </source>
</reference>
<accession>A0A917VEL9</accession>